<evidence type="ECO:0000313" key="2">
    <source>
        <dbReference type="EMBL" id="GAA3587333.1"/>
    </source>
</evidence>
<accession>A0ABP6YPZ7</accession>
<feature type="compositionally biased region" description="Basic residues" evidence="1">
    <location>
        <begin position="102"/>
        <end position="133"/>
    </location>
</feature>
<evidence type="ECO:0000256" key="1">
    <source>
        <dbReference type="SAM" id="MobiDB-lite"/>
    </source>
</evidence>
<proteinExistence type="predicted"/>
<gene>
    <name evidence="2" type="ORF">GCM10022222_85000</name>
</gene>
<dbReference type="Proteomes" id="UP001500689">
    <property type="component" value="Unassembled WGS sequence"/>
</dbReference>
<reference evidence="3" key="1">
    <citation type="journal article" date="2019" name="Int. J. Syst. Evol. Microbiol.">
        <title>The Global Catalogue of Microorganisms (GCM) 10K type strain sequencing project: providing services to taxonomists for standard genome sequencing and annotation.</title>
        <authorList>
            <consortium name="The Broad Institute Genomics Platform"/>
            <consortium name="The Broad Institute Genome Sequencing Center for Infectious Disease"/>
            <person name="Wu L."/>
            <person name="Ma J."/>
        </authorList>
    </citation>
    <scope>NUCLEOTIDE SEQUENCE [LARGE SCALE GENOMIC DNA]</scope>
    <source>
        <strain evidence="3">JCM 16898</strain>
    </source>
</reference>
<dbReference type="EMBL" id="BAAAZN010000035">
    <property type="protein sequence ID" value="GAA3587333.1"/>
    <property type="molecule type" value="Genomic_DNA"/>
</dbReference>
<evidence type="ECO:0000313" key="3">
    <source>
        <dbReference type="Proteomes" id="UP001500689"/>
    </source>
</evidence>
<keyword evidence="3" id="KW-1185">Reference proteome</keyword>
<protein>
    <submittedName>
        <fullName evidence="2">Uncharacterized protein</fullName>
    </submittedName>
</protein>
<sequence>MSRIRGCAALLARVAGDKDLGPRVPVLGADVLRARLPDRIDGVIAMNVSGHLSPRERLEFWVLLADELASCLLRGWRPEAGSTQWIFPCSCCDPVGSGCRASRSRSRRPGHSRTARSQRACGQRHRTGRLAPE</sequence>
<comment type="caution">
    <text evidence="2">The sequence shown here is derived from an EMBL/GenBank/DDBJ whole genome shotgun (WGS) entry which is preliminary data.</text>
</comment>
<organism evidence="2 3">
    <name type="scientific">Amycolatopsis ultiminotia</name>
    <dbReference type="NCBI Taxonomy" id="543629"/>
    <lineage>
        <taxon>Bacteria</taxon>
        <taxon>Bacillati</taxon>
        <taxon>Actinomycetota</taxon>
        <taxon>Actinomycetes</taxon>
        <taxon>Pseudonocardiales</taxon>
        <taxon>Pseudonocardiaceae</taxon>
        <taxon>Amycolatopsis</taxon>
    </lineage>
</organism>
<feature type="region of interest" description="Disordered" evidence="1">
    <location>
        <begin position="98"/>
        <end position="133"/>
    </location>
</feature>
<name>A0ABP6YPZ7_9PSEU</name>